<dbReference type="GO" id="GO:0006004">
    <property type="term" value="P:fucose metabolic process"/>
    <property type="evidence" value="ECO:0007669"/>
    <property type="project" value="TreeGrafter"/>
</dbReference>
<dbReference type="GO" id="GO:0004560">
    <property type="term" value="F:alpha-L-fucosidase activity"/>
    <property type="evidence" value="ECO:0007669"/>
    <property type="project" value="InterPro"/>
</dbReference>
<evidence type="ECO:0000259" key="7">
    <source>
        <dbReference type="Pfam" id="PF01120"/>
    </source>
</evidence>
<evidence type="ECO:0000313" key="9">
    <source>
        <dbReference type="Proteomes" id="UP000001823"/>
    </source>
</evidence>
<reference evidence="8 9" key="1">
    <citation type="journal article" date="2006" name="Genome Res.">
        <title>Skewed genomic variability in strains of the toxigenic bacterial pathogen, Clostridium perfringens.</title>
        <authorList>
            <person name="Myers G.S."/>
            <person name="Rasko D.A."/>
            <person name="Cheung J.K."/>
            <person name="Ravel J."/>
            <person name="Seshadri R."/>
            <person name="Deboy R.T."/>
            <person name="Ren Q."/>
            <person name="Varga J."/>
            <person name="Awad M.M."/>
            <person name="Brinkac L.M."/>
            <person name="Daugherty S.C."/>
            <person name="Haft D.H."/>
            <person name="Dodson R.J."/>
            <person name="Madupu R."/>
            <person name="Nelson W.C."/>
            <person name="Rosovitz M.J."/>
            <person name="Sullivan S.A."/>
            <person name="Khouri H."/>
            <person name="Dimitrov G.I."/>
            <person name="Watkins K.L."/>
            <person name="Mulligan S."/>
            <person name="Benton J."/>
            <person name="Radune D."/>
            <person name="Fisher D.J."/>
            <person name="Atkins H.S."/>
            <person name="Hiscox T."/>
            <person name="Jost B.H."/>
            <person name="Billington S.J."/>
            <person name="Songer J.G."/>
            <person name="McClane B.A."/>
            <person name="Titball R.W."/>
            <person name="Rood J.I."/>
            <person name="Melville S.B."/>
            <person name="Paulsen I.T."/>
        </authorList>
    </citation>
    <scope>NUCLEOTIDE SEQUENCE [LARGE SCALE GENOMIC DNA]</scope>
    <source>
        <strain evidence="9">ATCC 13124 / DSM 756 / JCM 1290 / NCIMB 6125 / NCTC 8237 / S 107 / Type A</strain>
    </source>
</reference>
<dbReference type="Gene3D" id="3.20.20.80">
    <property type="entry name" value="Glycosidases"/>
    <property type="match status" value="1"/>
</dbReference>
<dbReference type="PaxDb" id="195103-CPF_0652"/>
<dbReference type="HOGENOM" id="CLU_002934_7_1_9"/>
<dbReference type="Proteomes" id="UP000001823">
    <property type="component" value="Chromosome"/>
</dbReference>
<keyword evidence="4" id="KW-0378">Hydrolase</keyword>
<dbReference type="PANTHER" id="PTHR10030:SF37">
    <property type="entry name" value="ALPHA-L-FUCOSIDASE-RELATED"/>
    <property type="match status" value="1"/>
</dbReference>
<dbReference type="InterPro" id="IPR008979">
    <property type="entry name" value="Galactose-bd-like_sf"/>
</dbReference>
<protein>
    <recommendedName>
        <fullName evidence="2">alpha-L-fucosidase</fullName>
        <ecNumber evidence="2">3.2.1.51</ecNumber>
    </recommendedName>
</protein>
<dbReference type="PANTHER" id="PTHR10030">
    <property type="entry name" value="ALPHA-L-FUCOSIDASE"/>
    <property type="match status" value="1"/>
</dbReference>
<evidence type="ECO:0000256" key="4">
    <source>
        <dbReference type="ARBA" id="ARBA00022801"/>
    </source>
</evidence>
<dbReference type="InterPro" id="IPR000421">
    <property type="entry name" value="FA58C"/>
</dbReference>
<dbReference type="STRING" id="195103.CPF_0652"/>
<gene>
    <name evidence="8" type="ordered locus">CPF_0652</name>
</gene>
<evidence type="ECO:0000259" key="6">
    <source>
        <dbReference type="Pfam" id="PF00754"/>
    </source>
</evidence>
<dbReference type="eggNOG" id="COG3669">
    <property type="taxonomic scope" value="Bacteria"/>
</dbReference>
<sequence length="436" mass="50540">MNTTLVNLTPTKEQRKYQEDELIAFLDLQMNTFTANSENNDEAPSLLKKETSFNTDIWIENLFKFGFKKVILTAKLNNGICLWQSNCSKVNINTFSLENNYDDLVKKVSKSCKKFGLKFGIHLTLKDYLTLNLTPEEYDNYYTSQLKELMTNYSQISEVIMDMTSLDEYYDSLDFERYFKVVKEINPKCMISSPIGPDVRWTYYSDIESSKNYFYSSINLDLLKEDFNNEEIRKGNIYGDTWIVGESIYSLSDCLNHNKDSLSNLKHVYNNSLGRNTNLVLVLSPNTDGLLNHNELSLLSDFSKYIKETFSNNLIKGSSILATNSSSSDSYNLIDDYKKSYWIANENAVNPYIEIDFKTITEFNILEIREWIAEGQNVEEFKVYAYNNGWFELYNGTSIGYRHIAKLNNIKTDKIKISFTKYKNPPMINHIGAYLG</sequence>
<dbReference type="Gene3D" id="2.60.120.260">
    <property type="entry name" value="Galactose-binding domain-like"/>
    <property type="match status" value="1"/>
</dbReference>
<dbReference type="KEGG" id="cpf:CPF_0652"/>
<evidence type="ECO:0000256" key="1">
    <source>
        <dbReference type="ARBA" id="ARBA00007951"/>
    </source>
</evidence>
<dbReference type="Pfam" id="PF01120">
    <property type="entry name" value="Alpha_L_fucos"/>
    <property type="match status" value="1"/>
</dbReference>
<keyword evidence="9" id="KW-1185">Reference proteome</keyword>
<dbReference type="InterPro" id="IPR000933">
    <property type="entry name" value="Glyco_hydro_29"/>
</dbReference>
<keyword evidence="3" id="KW-0732">Signal</keyword>
<evidence type="ECO:0000256" key="2">
    <source>
        <dbReference type="ARBA" id="ARBA00012662"/>
    </source>
</evidence>
<dbReference type="GO" id="GO:0005764">
    <property type="term" value="C:lysosome"/>
    <property type="evidence" value="ECO:0007669"/>
    <property type="project" value="TreeGrafter"/>
</dbReference>
<keyword evidence="5" id="KW-0326">Glycosidase</keyword>
<comment type="similarity">
    <text evidence="1">Belongs to the glycosyl hydrolase 29 family.</text>
</comment>
<dbReference type="RefSeq" id="WP_011590296.1">
    <property type="nucleotide sequence ID" value="NC_008261.1"/>
</dbReference>
<dbReference type="InterPro" id="IPR017853">
    <property type="entry name" value="GH"/>
</dbReference>
<dbReference type="Pfam" id="PF00754">
    <property type="entry name" value="F5_F8_type_C"/>
    <property type="match status" value="1"/>
</dbReference>
<feature type="domain" description="F5/8 type C" evidence="6">
    <location>
        <begin position="325"/>
        <end position="425"/>
    </location>
</feature>
<dbReference type="EMBL" id="CP000246">
    <property type="protein sequence ID" value="ABG82807.1"/>
    <property type="molecule type" value="Genomic_DNA"/>
</dbReference>
<dbReference type="EC" id="3.2.1.51" evidence="2"/>
<evidence type="ECO:0000256" key="5">
    <source>
        <dbReference type="ARBA" id="ARBA00023295"/>
    </source>
</evidence>
<evidence type="ECO:0000256" key="3">
    <source>
        <dbReference type="ARBA" id="ARBA00022729"/>
    </source>
</evidence>
<dbReference type="InterPro" id="IPR057739">
    <property type="entry name" value="Glyco_hydro_29_N"/>
</dbReference>
<evidence type="ECO:0000313" key="8">
    <source>
        <dbReference type="EMBL" id="ABG82807.1"/>
    </source>
</evidence>
<name>A0A0H2YQY6_CLOP1</name>
<proteinExistence type="inferred from homology"/>
<organism evidence="8 9">
    <name type="scientific">Clostridium perfringens (strain ATCC 13124 / DSM 756 / JCM 1290 / NCIMB 6125 / NCTC 8237 / Type A)</name>
    <dbReference type="NCBI Taxonomy" id="195103"/>
    <lineage>
        <taxon>Bacteria</taxon>
        <taxon>Bacillati</taxon>
        <taxon>Bacillota</taxon>
        <taxon>Clostridia</taxon>
        <taxon>Eubacteriales</taxon>
        <taxon>Clostridiaceae</taxon>
        <taxon>Clostridium</taxon>
    </lineage>
</organism>
<feature type="domain" description="Glycoside hydrolase family 29 N-terminal" evidence="7">
    <location>
        <begin position="24"/>
        <end position="307"/>
    </location>
</feature>
<dbReference type="SUPFAM" id="SSF51445">
    <property type="entry name" value="(Trans)glycosidases"/>
    <property type="match status" value="1"/>
</dbReference>
<accession>A0A0H2YQY6</accession>
<dbReference type="AlphaFoldDB" id="A0A0H2YQY6"/>
<dbReference type="SUPFAM" id="SSF49785">
    <property type="entry name" value="Galactose-binding domain-like"/>
    <property type="match status" value="1"/>
</dbReference>
<dbReference type="GO" id="GO:0016139">
    <property type="term" value="P:glycoside catabolic process"/>
    <property type="evidence" value="ECO:0007669"/>
    <property type="project" value="TreeGrafter"/>
</dbReference>